<feature type="compositionally biased region" description="Polar residues" evidence="2">
    <location>
        <begin position="886"/>
        <end position="898"/>
    </location>
</feature>
<feature type="domain" description="Rhodanese" evidence="4">
    <location>
        <begin position="682"/>
        <end position="708"/>
    </location>
</feature>
<dbReference type="GO" id="GO:0005634">
    <property type="term" value="C:nucleus"/>
    <property type="evidence" value="ECO:0007669"/>
    <property type="project" value="UniProtKB-SubCell"/>
</dbReference>
<dbReference type="InterPro" id="IPR001356">
    <property type="entry name" value="HD"/>
</dbReference>
<organism evidence="5 6">
    <name type="scientific">Colletotrichum salicis</name>
    <dbReference type="NCBI Taxonomy" id="1209931"/>
    <lineage>
        <taxon>Eukaryota</taxon>
        <taxon>Fungi</taxon>
        <taxon>Dikarya</taxon>
        <taxon>Ascomycota</taxon>
        <taxon>Pezizomycotina</taxon>
        <taxon>Sordariomycetes</taxon>
        <taxon>Hypocreomycetidae</taxon>
        <taxon>Glomerellales</taxon>
        <taxon>Glomerellaceae</taxon>
        <taxon>Colletotrichum</taxon>
        <taxon>Colletotrichum acutatum species complex</taxon>
    </lineage>
</organism>
<evidence type="ECO:0008006" key="7">
    <source>
        <dbReference type="Google" id="ProtNLM"/>
    </source>
</evidence>
<keyword evidence="1" id="KW-0539">Nucleus</keyword>
<feature type="region of interest" description="Disordered" evidence="2">
    <location>
        <begin position="505"/>
        <end position="582"/>
    </location>
</feature>
<feature type="domain" description="Homeobox" evidence="3">
    <location>
        <begin position="603"/>
        <end position="646"/>
    </location>
</feature>
<feature type="region of interest" description="Disordered" evidence="2">
    <location>
        <begin position="324"/>
        <end position="368"/>
    </location>
</feature>
<feature type="compositionally biased region" description="Low complexity" evidence="2">
    <location>
        <begin position="857"/>
        <end position="874"/>
    </location>
</feature>
<dbReference type="STRING" id="1209931.A0A135S6W5"/>
<dbReference type="InterPro" id="IPR009057">
    <property type="entry name" value="Homeodomain-like_sf"/>
</dbReference>
<dbReference type="SUPFAM" id="SSF52821">
    <property type="entry name" value="Rhodanese/Cell cycle control phosphatase"/>
    <property type="match status" value="1"/>
</dbReference>
<evidence type="ECO:0000256" key="1">
    <source>
        <dbReference type="PROSITE-ProRule" id="PRU00108"/>
    </source>
</evidence>
<dbReference type="OrthoDB" id="4760831at2759"/>
<gene>
    <name evidence="5" type="ORF">CSAL01_11215</name>
</gene>
<comment type="subcellular location">
    <subcellularLocation>
        <location evidence="1">Nucleus</location>
    </subcellularLocation>
</comment>
<keyword evidence="6" id="KW-1185">Reference proteome</keyword>
<dbReference type="PROSITE" id="PS50206">
    <property type="entry name" value="RHODANESE_3"/>
    <property type="match status" value="1"/>
</dbReference>
<evidence type="ECO:0000259" key="3">
    <source>
        <dbReference type="PROSITE" id="PS50071"/>
    </source>
</evidence>
<dbReference type="PROSITE" id="PS50071">
    <property type="entry name" value="HOMEOBOX_2"/>
    <property type="match status" value="1"/>
</dbReference>
<evidence type="ECO:0000259" key="4">
    <source>
        <dbReference type="PROSITE" id="PS50206"/>
    </source>
</evidence>
<feature type="region of interest" description="Disordered" evidence="2">
    <location>
        <begin position="922"/>
        <end position="947"/>
    </location>
</feature>
<sequence>MGDHQPYVTIRSRRPHDGNSVSSADSTVGARISSVQSRRVRVDSQAGHDQYGSSSGDAPWPATHDISRVSYHVKHLDTFAQTLENSANRAFPNRGKSSQRYSKVQALLLHWGCDDLFVLPELEDLERCLREDYAFDTEIFPIPSESSHLELMMQVGKLIKDHEAQDTLFLVYYGGHARIDESRQSTWCATRHPNSPWLQWSAIQTLLERSASDVLILLDCCAGAASATFPNGNSITETISASSWDAIAPDPGRYSFTNALIEVMQEWRLRTFSAAMLHAEVLARLKHPRPVTINGKVFEARSTPVHFMMTSNHKAPSIELSRVVPAEQRPPSPPLDVTVAPDGSGSPEGVTGGRGPGAPISGEPNEDTPHVMISLALEDNQQLDLSAWEQWLSNFPALAKYVKVQGVFKSHSTLLLLSMPVMVWDLLPEDHATSFIAFIRSNNLVAERIHNKDKEAKVGTPVSRGARVVQDNTQPDSASMGTFFSDVTYTNDPLERSVMEAQVRGSGANVRMSEGGPISIQESEMGSPSSSPVVRPTRSLPSPNPTASIEALQRHHTSSSQVSSEGPPISRSMIPNQQRSARRTMLHDIPEPPKFSQHVEILLQQYYRQEPLPNDDQKNFVASNLGIELWHVEAWFHHRRERDIVSRQFQTLRMGGDPASGAFKGAQMILPHHLRRIIEVLSLSRILMIDLRPPADFEKSHIKGAINLRAPLNFIREASFDMVERAFPDQGSRQVFGEWQSAKCLVIYDRVIDASRECPLADVLYDKFRTWGWPGRCFVLKGHYKEFSVSYKTSITGSKVLSEAGHQQQQQQNPDPLRQETSTAAPLETDDAAARRRAQYQELLTQIDNEGIVANTNSSSNSGSYYASSSSPDPNHNDHDDDDPSATSSGRGARATTSQHERDLEAEFRRRVPDLYRKALEVHDSSGSGGGRAAETPCDASASGPAPGAAAAAAAVDASGGDGTGIAETVTGTATALQSSEEAATGTEASWDGSTLRRRVVDAGGDRGGGGNNDEDEDSNSTATSGFDTKAPLVEYLDRGLSYIWQGKPVTSAATDSWRPIDKALSPLSSPSSSLSLTNTTNTAIGGMSKLAAEGCHAHFDSGAAAAAAIARLATPLGSSDDSYVKISRGDAQYAGDLPAAGVGAPPNPGHHQQQTYHHQYSGLVGGKDGTTGDAHVVGPSGDETPKRGRGGFLNKVLRRA</sequence>
<evidence type="ECO:0000256" key="2">
    <source>
        <dbReference type="SAM" id="MobiDB-lite"/>
    </source>
</evidence>
<dbReference type="GO" id="GO:0003677">
    <property type="term" value="F:DNA binding"/>
    <property type="evidence" value="ECO:0007669"/>
    <property type="project" value="UniProtKB-UniRule"/>
</dbReference>
<feature type="compositionally biased region" description="Low complexity" evidence="2">
    <location>
        <begin position="527"/>
        <end position="541"/>
    </location>
</feature>
<feature type="region of interest" description="Disordered" evidence="2">
    <location>
        <begin position="1165"/>
        <end position="1201"/>
    </location>
</feature>
<name>A0A135S6W5_9PEZI</name>
<feature type="region of interest" description="Disordered" evidence="2">
    <location>
        <begin position="801"/>
        <end position="831"/>
    </location>
</feature>
<dbReference type="Gene3D" id="3.40.250.10">
    <property type="entry name" value="Rhodanese-like domain"/>
    <property type="match status" value="1"/>
</dbReference>
<feature type="compositionally biased region" description="Basic and acidic residues" evidence="2">
    <location>
        <begin position="899"/>
        <end position="909"/>
    </location>
</feature>
<evidence type="ECO:0000313" key="5">
    <source>
        <dbReference type="EMBL" id="KXH31656.1"/>
    </source>
</evidence>
<dbReference type="Proteomes" id="UP000070121">
    <property type="component" value="Unassembled WGS sequence"/>
</dbReference>
<dbReference type="InterPro" id="IPR036873">
    <property type="entry name" value="Rhodanese-like_dom_sf"/>
</dbReference>
<dbReference type="Pfam" id="PF00581">
    <property type="entry name" value="Rhodanese"/>
    <property type="match status" value="1"/>
</dbReference>
<comment type="caution">
    <text evidence="5">The sequence shown here is derived from an EMBL/GenBank/DDBJ whole genome shotgun (WGS) entry which is preliminary data.</text>
</comment>
<keyword evidence="1" id="KW-0371">Homeobox</keyword>
<dbReference type="SUPFAM" id="SSF46689">
    <property type="entry name" value="Homeodomain-like"/>
    <property type="match status" value="1"/>
</dbReference>
<evidence type="ECO:0000313" key="6">
    <source>
        <dbReference type="Proteomes" id="UP000070121"/>
    </source>
</evidence>
<feature type="DNA-binding region" description="Homeobox" evidence="1">
    <location>
        <begin position="605"/>
        <end position="647"/>
    </location>
</feature>
<dbReference type="InterPro" id="IPR001763">
    <property type="entry name" value="Rhodanese-like_dom"/>
</dbReference>
<reference evidence="5 6" key="1">
    <citation type="submission" date="2014-02" db="EMBL/GenBank/DDBJ databases">
        <title>The genome sequence of Colletotrichum salicis CBS 607.94.</title>
        <authorList>
            <person name="Baroncelli R."/>
            <person name="Thon M.R."/>
        </authorList>
    </citation>
    <scope>NUCLEOTIDE SEQUENCE [LARGE SCALE GENOMIC DNA]</scope>
    <source>
        <strain evidence="5 6">CBS 607.94</strain>
    </source>
</reference>
<dbReference type="AlphaFoldDB" id="A0A135S6W5"/>
<protein>
    <recommendedName>
        <fullName evidence="7">Homeobox domain-containing protein</fullName>
    </recommendedName>
</protein>
<feature type="region of interest" description="Disordered" evidence="2">
    <location>
        <begin position="1"/>
        <end position="60"/>
    </location>
</feature>
<feature type="region of interest" description="Disordered" evidence="2">
    <location>
        <begin position="851"/>
        <end position="909"/>
    </location>
</feature>
<feature type="region of interest" description="Disordered" evidence="2">
    <location>
        <begin position="976"/>
        <end position="1027"/>
    </location>
</feature>
<keyword evidence="1" id="KW-0238">DNA-binding</keyword>
<dbReference type="EMBL" id="JFFI01002501">
    <property type="protein sequence ID" value="KXH31656.1"/>
    <property type="molecule type" value="Genomic_DNA"/>
</dbReference>
<accession>A0A135S6W5</accession>
<proteinExistence type="predicted"/>